<dbReference type="KEGG" id="dwd:DSCW_51080"/>
<dbReference type="AlphaFoldDB" id="A0A5K7ZD82"/>
<evidence type="ECO:0000313" key="1">
    <source>
        <dbReference type="EMBL" id="BBO77691.1"/>
    </source>
</evidence>
<dbReference type="EMBL" id="AP021875">
    <property type="protein sequence ID" value="BBO77691.1"/>
    <property type="molecule type" value="Genomic_DNA"/>
</dbReference>
<organism evidence="1 2">
    <name type="scientific">Desulfosarcina widdelii</name>
    <dbReference type="NCBI Taxonomy" id="947919"/>
    <lineage>
        <taxon>Bacteria</taxon>
        <taxon>Pseudomonadati</taxon>
        <taxon>Thermodesulfobacteriota</taxon>
        <taxon>Desulfobacteria</taxon>
        <taxon>Desulfobacterales</taxon>
        <taxon>Desulfosarcinaceae</taxon>
        <taxon>Desulfosarcina</taxon>
    </lineage>
</organism>
<protein>
    <submittedName>
        <fullName evidence="1">Uncharacterized protein</fullName>
    </submittedName>
</protein>
<dbReference type="OrthoDB" id="5423727at2"/>
<proteinExistence type="predicted"/>
<dbReference type="Proteomes" id="UP000427769">
    <property type="component" value="Chromosome"/>
</dbReference>
<name>A0A5K7ZD82_9BACT</name>
<sequence length="383" mass="45329">MSNQSNRRIITNRQLNFTLCPVDTYNKKEMPYSLPNYSIDGTWNQHQSIILDVLLDRLYNDKYSKLGSLPRSWRSQKVLDVISEFDEGAINPENLEYISQPPFEAYKKSLDKDTIENYRYSFQGSMGNEFNANEFEKYLKKFSGYRSFKEDMEERTRRLYVDEGVAFITSNLFRDYPVLKKYRYNLYDYVKRISEVKFKMNYKVKFIDVEPGMNEKTKRYSRGNITDIYYNMMDSEQIFTAEFDKDAFAIYLKSPLGKMVLHNTLILDTDWITESALKLTKNAYFIYKRFVLNRVAGGHKAEEIRLWFSDIKSFLDIHWDNNSGVHKSIDKAFKEMLAKGLADGYSWNNDHIGQRQYVLTFEHQKKGVEKQQDNGDKLLKVPT</sequence>
<accession>A0A5K7ZD82</accession>
<keyword evidence="2" id="KW-1185">Reference proteome</keyword>
<evidence type="ECO:0000313" key="2">
    <source>
        <dbReference type="Proteomes" id="UP000427769"/>
    </source>
</evidence>
<reference evidence="1 2" key="1">
    <citation type="submission" date="2019-11" db="EMBL/GenBank/DDBJ databases">
        <title>Comparative genomics of hydrocarbon-degrading Desulfosarcina strains.</title>
        <authorList>
            <person name="Watanabe M."/>
            <person name="Kojima H."/>
            <person name="Fukui M."/>
        </authorList>
    </citation>
    <scope>NUCLEOTIDE SEQUENCE [LARGE SCALE GENOMIC DNA]</scope>
    <source>
        <strain evidence="1 2">PP31</strain>
    </source>
</reference>
<dbReference type="RefSeq" id="WP_155306415.1">
    <property type="nucleotide sequence ID" value="NZ_AP021875.1"/>
</dbReference>
<gene>
    <name evidence="1" type="ORF">DSCW_51080</name>
</gene>